<protein>
    <submittedName>
        <fullName evidence="1">Uncharacterized protein</fullName>
    </submittedName>
</protein>
<gene>
    <name evidence="1" type="ORF">BDR25DRAFT_340640</name>
</gene>
<proteinExistence type="predicted"/>
<comment type="caution">
    <text evidence="1">The sequence shown here is derived from an EMBL/GenBank/DDBJ whole genome shotgun (WGS) entry which is preliminary data.</text>
</comment>
<sequence>MEGRSIGCKGSAGAKLKVINQPHDALLQRMMRRKPCDICRPGVPTGREIPLRSPKPSPLSRRERRQGKEERVWGEQPLPYEARKSPEPGPLVEPKEADRCDRIQGLRKRTVAGEAWGLGMPCLCWLAGPGVCPGADSQRRRQTLNDGEGTGGRASEGGHSRLNGDGGVAIWISGPSLRDCRAFLRLAEGGRHQRSSQSSASDGYWRSPRPHSPHPPPSSSSTQRKHPQMDNELSSPLPPRAERDAMQCDAVTPNIWSVARGMCCVRQGGTTAGPTPAGPQRPLLDVDRDPRPQTASAGSRWTAINGLAHPERPSDSLIHVTSATTAAHGSCSSPIRDEIEVSSSGQRHFHRHSISRSSVPQSPHSAKDQPSSSPPSARISFNAIRQDSAVSELSDCISRPKQDPPALSPLLPASAINHIQPASSTWLSTISVPYRASSTPPSLSQSLPSPSRKFPPLNVDAISCETHRANDQPKPAQLNPDLKPISNQMKREKRMSYPLYRQHPSYNAPLQQKSDARSYPAGPKEIAPGSSTSSSTQTDDYLQRPRYVRSSQQPITIPPITLITGSTQHSLGPNSVNLPGPQLCGARVVAPVEDNKDQHSNPISGLAPRAHTSIFTAPSPIKQPHQPFPLASNESTQPNYQQSRYPAVTQANHRSPPPTSLSRAPTRPPQSQMSSNHDHTLCGRPWRPSAPKFNPNDTTLVPVRPVETLAESLRLQQGLSDMCRNHSQEQARGCLSPPPSDSLRGLTLNLPQRTPSTGSEGAMRSNKRKEPSDPPSQGQSQSSKAPRITPSESTPEPTLPLCLARILGQGDPQPYVRPPMDWTNMWMSPQDIPDGESETPPRRSRSKSREKRSKAAGG</sequence>
<dbReference type="Proteomes" id="UP000799755">
    <property type="component" value="Unassembled WGS sequence"/>
</dbReference>
<evidence type="ECO:0000313" key="2">
    <source>
        <dbReference type="Proteomes" id="UP000799755"/>
    </source>
</evidence>
<keyword evidence="2" id="KW-1185">Reference proteome</keyword>
<name>A0ACB6R766_9PLEO</name>
<accession>A0ACB6R766</accession>
<evidence type="ECO:0000313" key="1">
    <source>
        <dbReference type="EMBL" id="KAF2475036.1"/>
    </source>
</evidence>
<organism evidence="1 2">
    <name type="scientific">Lindgomyces ingoldianus</name>
    <dbReference type="NCBI Taxonomy" id="673940"/>
    <lineage>
        <taxon>Eukaryota</taxon>
        <taxon>Fungi</taxon>
        <taxon>Dikarya</taxon>
        <taxon>Ascomycota</taxon>
        <taxon>Pezizomycotina</taxon>
        <taxon>Dothideomycetes</taxon>
        <taxon>Pleosporomycetidae</taxon>
        <taxon>Pleosporales</taxon>
        <taxon>Lindgomycetaceae</taxon>
        <taxon>Lindgomyces</taxon>
    </lineage>
</organism>
<dbReference type="EMBL" id="MU003497">
    <property type="protein sequence ID" value="KAF2475036.1"/>
    <property type="molecule type" value="Genomic_DNA"/>
</dbReference>
<reference evidence="1" key="1">
    <citation type="journal article" date="2020" name="Stud. Mycol.">
        <title>101 Dothideomycetes genomes: a test case for predicting lifestyles and emergence of pathogens.</title>
        <authorList>
            <person name="Haridas S."/>
            <person name="Albert R."/>
            <person name="Binder M."/>
            <person name="Bloem J."/>
            <person name="Labutti K."/>
            <person name="Salamov A."/>
            <person name="Andreopoulos B."/>
            <person name="Baker S."/>
            <person name="Barry K."/>
            <person name="Bills G."/>
            <person name="Bluhm B."/>
            <person name="Cannon C."/>
            <person name="Castanera R."/>
            <person name="Culley D."/>
            <person name="Daum C."/>
            <person name="Ezra D."/>
            <person name="Gonzalez J."/>
            <person name="Henrissat B."/>
            <person name="Kuo A."/>
            <person name="Liang C."/>
            <person name="Lipzen A."/>
            <person name="Lutzoni F."/>
            <person name="Magnuson J."/>
            <person name="Mondo S."/>
            <person name="Nolan M."/>
            <person name="Ohm R."/>
            <person name="Pangilinan J."/>
            <person name="Park H.-J."/>
            <person name="Ramirez L."/>
            <person name="Alfaro M."/>
            <person name="Sun H."/>
            <person name="Tritt A."/>
            <person name="Yoshinaga Y."/>
            <person name="Zwiers L.-H."/>
            <person name="Turgeon B."/>
            <person name="Goodwin S."/>
            <person name="Spatafora J."/>
            <person name="Crous P."/>
            <person name="Grigoriev I."/>
        </authorList>
    </citation>
    <scope>NUCLEOTIDE SEQUENCE</scope>
    <source>
        <strain evidence="1">ATCC 200398</strain>
    </source>
</reference>